<comment type="caution">
    <text evidence="1">The sequence shown here is derived from an EMBL/GenBank/DDBJ whole genome shotgun (WGS) entry which is preliminary data.</text>
</comment>
<proteinExistence type="predicted"/>
<evidence type="ECO:0000313" key="1">
    <source>
        <dbReference type="EMBL" id="CAG8645958.1"/>
    </source>
</evidence>
<name>A0A9N9H1J0_9GLOM</name>
<dbReference type="AlphaFoldDB" id="A0A9N9H1J0"/>
<dbReference type="Proteomes" id="UP000789739">
    <property type="component" value="Unassembled WGS sequence"/>
</dbReference>
<dbReference type="EMBL" id="CAJVPI010002573">
    <property type="protein sequence ID" value="CAG8645958.1"/>
    <property type="molecule type" value="Genomic_DNA"/>
</dbReference>
<dbReference type="OrthoDB" id="274828at2759"/>
<keyword evidence="2" id="KW-1185">Reference proteome</keyword>
<organism evidence="1 2">
    <name type="scientific">Paraglomus brasilianum</name>
    <dbReference type="NCBI Taxonomy" id="144538"/>
    <lineage>
        <taxon>Eukaryota</taxon>
        <taxon>Fungi</taxon>
        <taxon>Fungi incertae sedis</taxon>
        <taxon>Mucoromycota</taxon>
        <taxon>Glomeromycotina</taxon>
        <taxon>Glomeromycetes</taxon>
        <taxon>Paraglomerales</taxon>
        <taxon>Paraglomeraceae</taxon>
        <taxon>Paraglomus</taxon>
    </lineage>
</organism>
<gene>
    <name evidence="1" type="ORF">PBRASI_LOCUS10028</name>
</gene>
<reference evidence="1" key="1">
    <citation type="submission" date="2021-06" db="EMBL/GenBank/DDBJ databases">
        <authorList>
            <person name="Kallberg Y."/>
            <person name="Tangrot J."/>
            <person name="Rosling A."/>
        </authorList>
    </citation>
    <scope>NUCLEOTIDE SEQUENCE</scope>
    <source>
        <strain evidence="1">BR232B</strain>
    </source>
</reference>
<evidence type="ECO:0000313" key="2">
    <source>
        <dbReference type="Proteomes" id="UP000789739"/>
    </source>
</evidence>
<accession>A0A9N9H1J0</accession>
<protein>
    <submittedName>
        <fullName evidence="1">958_t:CDS:1</fullName>
    </submittedName>
</protein>
<sequence>MADIKQSLKQLKELFQEELITKEVYGDRQNTLLDQLDIIKQGEFFPLMNLFDKADFKELFQLNNDVLICSQMKMLIDQLYQVAIIKQELKQNVVLTHVLKGAGGVGKTTTLYTNTIAYTTQKAGCLVMYINAKHFTDGTEWINMKVCEFMAKWLGYTPNIDMLKKFRFSTSSMSLYDIAHIAANNPDQSVLAFQKFISALKLITVVPVIFCVVHS</sequence>